<dbReference type="Proteomes" id="UP000214975">
    <property type="component" value="Chromosome"/>
</dbReference>
<gene>
    <name evidence="1" type="ORF">Thert_02388</name>
</gene>
<dbReference type="PANTHER" id="PTHR43649">
    <property type="entry name" value="ARABINOSE-BINDING PROTEIN-RELATED"/>
    <property type="match status" value="1"/>
</dbReference>
<dbReference type="InterPro" id="IPR050490">
    <property type="entry name" value="Bact_solute-bd_prot1"/>
</dbReference>
<proteinExistence type="predicted"/>
<dbReference type="RefSeq" id="WP_094397654.1">
    <property type="nucleotide sequence ID" value="NZ_CP016893.1"/>
</dbReference>
<dbReference type="PANTHER" id="PTHR43649:SF12">
    <property type="entry name" value="DIACETYLCHITOBIOSE BINDING PROTEIN DASA"/>
    <property type="match status" value="1"/>
</dbReference>
<dbReference type="CDD" id="cd13581">
    <property type="entry name" value="PBP2_AlgQ_like_2"/>
    <property type="match status" value="1"/>
</dbReference>
<protein>
    <submittedName>
        <fullName evidence="1">ABC transporter substrate-binding protein</fullName>
    </submittedName>
</protein>
<sequence length="562" mass="64134">MKSQWRSLIAIFLTVILTLTLIMTGCGTIKNSGTNVTQNAKNPDAKITLRIMIPVSTLEPPDPNEKLIFKRWEKKTGIHVNWITFPSDSFAEKRNLALASGDLPDAIFNAGLSDSDILKLAKDGTIIPLDDIIEKYMPNFKKVLQERPIYKALITAPDGHIYSLPWIEELGWGKELIHSVNDIPWINVEWLQKLGLKMPETTDDLLNVLRAFKKYDPAGGGKTIPMSFINSLGGNEDLSFLFGSFGLGMNWALTLVSNDGKVTFAASNDGYKEAVKFVHELYKEGLIDPDAFTQDWNTYVAKGKEGRYGLYFTWDKGNVTGMKDKYEPALEEGKKWPNDLKDPYQPLPPLKGPNGWINVTRSSGMGLDRGRFVITKADKNIEATARWIDYAYDPLQSPQNNWGTYGDTTQQNVFEFDTKNNMLRHLPLNGTSPAEIRSKTSVGGPLAVLDSYYGKYVTLPDDAHWRLDIIKHLYTPYMKSENIYPPAFFTYEHLQRISAIEADLFPYVLRKRTEWIINGKIDQEWDSYLKELNRLGLQEWLKIKQDEYNRYMKTIAKTENKW</sequence>
<organism evidence="1 2">
    <name type="scientific">Thermoanaerobacterium thermosaccharolyticum</name>
    <name type="common">Clostridium thermosaccharolyticum</name>
    <dbReference type="NCBI Taxonomy" id="1517"/>
    <lineage>
        <taxon>Bacteria</taxon>
        <taxon>Bacillati</taxon>
        <taxon>Bacillota</taxon>
        <taxon>Clostridia</taxon>
        <taxon>Thermoanaerobacterales</taxon>
        <taxon>Thermoanaerobacteraceae</taxon>
        <taxon>Thermoanaerobacterium</taxon>
    </lineage>
</organism>
<accession>A0A223I0Q1</accession>
<dbReference type="Gene3D" id="3.40.190.10">
    <property type="entry name" value="Periplasmic binding protein-like II"/>
    <property type="match status" value="2"/>
</dbReference>
<dbReference type="InterPro" id="IPR006059">
    <property type="entry name" value="SBP"/>
</dbReference>
<evidence type="ECO:0000313" key="2">
    <source>
        <dbReference type="Proteomes" id="UP000214975"/>
    </source>
</evidence>
<dbReference type="Pfam" id="PF01547">
    <property type="entry name" value="SBP_bac_1"/>
    <property type="match status" value="1"/>
</dbReference>
<evidence type="ECO:0000313" key="1">
    <source>
        <dbReference type="EMBL" id="AST58290.1"/>
    </source>
</evidence>
<reference evidence="1 2" key="1">
    <citation type="submission" date="2016-08" db="EMBL/GenBank/DDBJ databases">
        <title>A novel genetic cassette of butanologenic Thermoanaerobacterium thermosaccharolyticum that directly convert cellulose to butanol.</title>
        <authorList>
            <person name="Li T."/>
            <person name="He J."/>
        </authorList>
    </citation>
    <scope>NUCLEOTIDE SEQUENCE [LARGE SCALE GENOMIC DNA]</scope>
    <source>
        <strain evidence="1 2">TG57</strain>
    </source>
</reference>
<dbReference type="PROSITE" id="PS51257">
    <property type="entry name" value="PROKAR_LIPOPROTEIN"/>
    <property type="match status" value="1"/>
</dbReference>
<name>A0A223I0Q1_THETR</name>
<dbReference type="AlphaFoldDB" id="A0A223I0Q1"/>
<dbReference type="EMBL" id="CP016893">
    <property type="protein sequence ID" value="AST58290.1"/>
    <property type="molecule type" value="Genomic_DNA"/>
</dbReference>
<dbReference type="SUPFAM" id="SSF53850">
    <property type="entry name" value="Periplasmic binding protein-like II"/>
    <property type="match status" value="1"/>
</dbReference>